<gene>
    <name evidence="3" type="ORF">C1N76_08510</name>
</gene>
<protein>
    <submittedName>
        <fullName evidence="3">Glycosyltransferase family 1 protein</fullName>
    </submittedName>
</protein>
<dbReference type="InterPro" id="IPR001296">
    <property type="entry name" value="Glyco_trans_1"/>
</dbReference>
<dbReference type="EMBL" id="CP027303">
    <property type="protein sequence ID" value="AWO74554.1"/>
    <property type="molecule type" value="Genomic_DNA"/>
</dbReference>
<dbReference type="CDD" id="cd03808">
    <property type="entry name" value="GT4_CapM-like"/>
    <property type="match status" value="1"/>
</dbReference>
<accession>A0A2Z3N9C4</accession>
<dbReference type="PANTHER" id="PTHR12526:SF630">
    <property type="entry name" value="GLYCOSYLTRANSFERASE"/>
    <property type="match status" value="1"/>
</dbReference>
<dbReference type="Gene3D" id="3.40.50.2000">
    <property type="entry name" value="Glycogen Phosphorylase B"/>
    <property type="match status" value="2"/>
</dbReference>
<feature type="domain" description="Glycosyltransferase subfamily 4-like N-terminal" evidence="2">
    <location>
        <begin position="21"/>
        <end position="147"/>
    </location>
</feature>
<dbReference type="InterPro" id="IPR028098">
    <property type="entry name" value="Glyco_trans_4-like_N"/>
</dbReference>
<name>A0A2Z3N9C4_GEOTH</name>
<dbReference type="Pfam" id="PF13477">
    <property type="entry name" value="Glyco_trans_4_2"/>
    <property type="match status" value="1"/>
</dbReference>
<sequence>MIKVAHVCTSSYSHKILVDKLALLKQKGYEIHLVSSEEGYNEALMQNYDFKLHFIPMNRQIHVFDDMVSIFRMTQLFRKEKYQIVHTHTAKAGIIGRMAGRLAGVPVVVHTSHGLPFYEGQSKLKYYTYRFLEKIGAWFCDAIASQNREDMKKIEQYAPRQRVYYEGNGVDLSKLDDRNNHISCEQLTALKNRLGIPNDQKVILVGARFEPVKDHFFLLEGIKRVKEQHRSDFVCLLAGDGPLREQIQQQIKDDHLSDVVKIIGFQTDIYPYIKMADLIVLTSEKEGVPRIIMEAMAFSKPVVATNVLGTRELVVDGETGVLVEYKNVEQLASSIHMMLSDERKRRQFGNNGRRRIEESFTEEIVVERIVSMYQQLWQVKKTGASI</sequence>
<dbReference type="Proteomes" id="UP000246996">
    <property type="component" value="Chromosome"/>
</dbReference>
<dbReference type="Pfam" id="PF00534">
    <property type="entry name" value="Glycos_transf_1"/>
    <property type="match status" value="1"/>
</dbReference>
<reference evidence="4" key="1">
    <citation type="submission" date="2018-02" db="EMBL/GenBank/DDBJ databases">
        <title>The complete genome of bacterial strain SGAirxxxx.</title>
        <authorList>
            <person name="Schuster S.C."/>
        </authorList>
    </citation>
    <scope>NUCLEOTIDE SEQUENCE [LARGE SCALE GENOMIC DNA]</scope>
    <source>
        <strain evidence="4">SGAir0734</strain>
    </source>
</reference>
<dbReference type="SUPFAM" id="SSF53756">
    <property type="entry name" value="UDP-Glycosyltransferase/glycogen phosphorylase"/>
    <property type="match status" value="1"/>
</dbReference>
<evidence type="ECO:0000313" key="4">
    <source>
        <dbReference type="Proteomes" id="UP000246996"/>
    </source>
</evidence>
<feature type="domain" description="Glycosyl transferase family 1" evidence="1">
    <location>
        <begin position="190"/>
        <end position="355"/>
    </location>
</feature>
<organism evidence="3 4">
    <name type="scientific">Geobacillus thermoleovorans</name>
    <name type="common">Bacillus thermoleovorans</name>
    <dbReference type="NCBI Taxonomy" id="33941"/>
    <lineage>
        <taxon>Bacteria</taxon>
        <taxon>Bacillati</taxon>
        <taxon>Bacillota</taxon>
        <taxon>Bacilli</taxon>
        <taxon>Bacillales</taxon>
        <taxon>Anoxybacillaceae</taxon>
        <taxon>Geobacillus</taxon>
        <taxon>Geobacillus thermoleovorans group</taxon>
    </lineage>
</organism>
<keyword evidence="3" id="KW-0808">Transferase</keyword>
<evidence type="ECO:0000259" key="1">
    <source>
        <dbReference type="Pfam" id="PF00534"/>
    </source>
</evidence>
<dbReference type="PANTHER" id="PTHR12526">
    <property type="entry name" value="GLYCOSYLTRANSFERASE"/>
    <property type="match status" value="1"/>
</dbReference>
<evidence type="ECO:0000259" key="2">
    <source>
        <dbReference type="Pfam" id="PF13477"/>
    </source>
</evidence>
<evidence type="ECO:0000313" key="3">
    <source>
        <dbReference type="EMBL" id="AWO74554.1"/>
    </source>
</evidence>
<dbReference type="AlphaFoldDB" id="A0A2Z3N9C4"/>
<dbReference type="GO" id="GO:0016757">
    <property type="term" value="F:glycosyltransferase activity"/>
    <property type="evidence" value="ECO:0007669"/>
    <property type="project" value="InterPro"/>
</dbReference>
<dbReference type="RefSeq" id="WP_047758463.1">
    <property type="nucleotide sequence ID" value="NZ_CP027303.2"/>
</dbReference>
<proteinExistence type="predicted"/>